<feature type="domain" description="Luciferase-like" evidence="3">
    <location>
        <begin position="1"/>
        <end position="293"/>
    </location>
</feature>
<dbReference type="InterPro" id="IPR036661">
    <property type="entry name" value="Luciferase-like_sf"/>
</dbReference>
<dbReference type="PANTHER" id="PTHR30137">
    <property type="entry name" value="LUCIFERASE-LIKE MONOOXYGENASE"/>
    <property type="match status" value="1"/>
</dbReference>
<gene>
    <name evidence="4" type="ORF">PM02_08685</name>
</gene>
<dbReference type="PANTHER" id="PTHR30137:SF6">
    <property type="entry name" value="LUCIFERASE-LIKE MONOOXYGENASE"/>
    <property type="match status" value="1"/>
</dbReference>
<dbReference type="NCBIfam" id="TIGR03558">
    <property type="entry name" value="oxido_grp_1"/>
    <property type="match status" value="1"/>
</dbReference>
<keyword evidence="4" id="KW-0503">Monooxygenase</keyword>
<evidence type="ECO:0000256" key="1">
    <source>
        <dbReference type="ARBA" id="ARBA00007789"/>
    </source>
</evidence>
<dbReference type="GO" id="GO:0016705">
    <property type="term" value="F:oxidoreductase activity, acting on paired donors, with incorporation or reduction of molecular oxygen"/>
    <property type="evidence" value="ECO:0007669"/>
    <property type="project" value="InterPro"/>
</dbReference>
<proteinExistence type="predicted"/>
<comment type="similarity">
    <text evidence="1">To bacterial alkanal monooxygenase alpha and beta chains.</text>
</comment>
<keyword evidence="5" id="KW-1185">Reference proteome</keyword>
<dbReference type="InterPro" id="IPR011251">
    <property type="entry name" value="Luciferase-like_dom"/>
</dbReference>
<comment type="caution">
    <text evidence="4">The sequence shown here is derived from an EMBL/GenBank/DDBJ whole genome shotgun (WGS) entry which is preliminary data.</text>
</comment>
<protein>
    <recommendedName>
        <fullName evidence="2">Luciferase-like monooxygenase</fullName>
    </recommendedName>
</protein>
<dbReference type="Gene3D" id="3.20.20.30">
    <property type="entry name" value="Luciferase-like domain"/>
    <property type="match status" value="1"/>
</dbReference>
<dbReference type="InterPro" id="IPR050766">
    <property type="entry name" value="Bact_Lucif_Oxidored"/>
</dbReference>
<evidence type="ECO:0000259" key="3">
    <source>
        <dbReference type="Pfam" id="PF00296"/>
    </source>
</evidence>
<dbReference type="eggNOG" id="COG2141">
    <property type="taxonomic scope" value="Bacteria"/>
</dbReference>
<dbReference type="GO" id="GO:0005829">
    <property type="term" value="C:cytosol"/>
    <property type="evidence" value="ECO:0007669"/>
    <property type="project" value="TreeGrafter"/>
</dbReference>
<reference evidence="4 5" key="1">
    <citation type="journal article" date="2014" name="Genome Announc.">
        <title>Draft Genome Sequences of Two Isolates of the Roseobacter Group, Sulfitobacter sp. Strains 3SOLIMAR09 and 1FIGIMAR09, from Harbors of Mallorca Island (Mediterranean Sea).</title>
        <authorList>
            <person name="Mas-Llado M."/>
            <person name="Pina-Villalonga J.M."/>
            <person name="Brunet-Galmes I."/>
            <person name="Nogales B."/>
            <person name="Bosch R."/>
        </authorList>
    </citation>
    <scope>NUCLEOTIDE SEQUENCE [LARGE SCALE GENOMIC DNA]</scope>
    <source>
        <strain evidence="4 5">1FIGIMAR09</strain>
    </source>
</reference>
<organism evidence="4 5">
    <name type="scientific">Sulfitobacter mediterraneus</name>
    <dbReference type="NCBI Taxonomy" id="83219"/>
    <lineage>
        <taxon>Bacteria</taxon>
        <taxon>Pseudomonadati</taxon>
        <taxon>Pseudomonadota</taxon>
        <taxon>Alphaproteobacteria</taxon>
        <taxon>Rhodobacterales</taxon>
        <taxon>Roseobacteraceae</taxon>
        <taxon>Sulfitobacter</taxon>
    </lineage>
</organism>
<dbReference type="AlphaFoldDB" id="A0A061SVH0"/>
<dbReference type="GO" id="GO:0004497">
    <property type="term" value="F:monooxygenase activity"/>
    <property type="evidence" value="ECO:0007669"/>
    <property type="project" value="UniProtKB-KW"/>
</dbReference>
<dbReference type="InterPro" id="IPR019949">
    <property type="entry name" value="CmoO-like"/>
</dbReference>
<dbReference type="Proteomes" id="UP000027337">
    <property type="component" value="Unassembled WGS sequence"/>
</dbReference>
<evidence type="ECO:0000256" key="2">
    <source>
        <dbReference type="ARBA" id="ARBA00074555"/>
    </source>
</evidence>
<dbReference type="FunFam" id="3.20.20.30:FF:000002">
    <property type="entry name" value="LLM class flavin-dependent oxidoreductase"/>
    <property type="match status" value="1"/>
</dbReference>
<dbReference type="SUPFAM" id="SSF51679">
    <property type="entry name" value="Bacterial luciferase-like"/>
    <property type="match status" value="1"/>
</dbReference>
<evidence type="ECO:0000313" key="5">
    <source>
        <dbReference type="Proteomes" id="UP000027337"/>
    </source>
</evidence>
<dbReference type="EMBL" id="JEMU01000006">
    <property type="protein sequence ID" value="KAJ03415.1"/>
    <property type="molecule type" value="Genomic_DNA"/>
</dbReference>
<dbReference type="Pfam" id="PF00296">
    <property type="entry name" value="Bac_luciferase"/>
    <property type="match status" value="1"/>
</dbReference>
<dbReference type="STRING" id="83219.PM02_08685"/>
<sequence>MKYSVLDLAPVPEGTDAVQAMKNTGDLAQRAEALGYHRYWMAEHHNMPGIASAATSVLIGHVAGLTRRIRVGAGGIMLPNHAPLTVAEQFGTLATLYGDRIDLGLGRAPGGDPAVYHALRRAGSDDFAGDVAELIGYLGDPHPDAPVRALPGEGTRVPVWILGSSLYGAQLAAQMGLPYAFASHFAPDALDQAAEMYRRYFKPSGHLDAPKFMLAINVFGADTDKEGLYLRSTMQQAFARLRTGQRGKLPRPVRDIDAVIGAGMRRAVDQALRVSAVGSADTIKRQLAEWIERYAPDEVILTGQIHDHAARVKSFAMAAEALDSLA</sequence>
<keyword evidence="4" id="KW-0560">Oxidoreductase</keyword>
<name>A0A061SVH0_9RHOB</name>
<evidence type="ECO:0000313" key="4">
    <source>
        <dbReference type="EMBL" id="KAJ03415.1"/>
    </source>
</evidence>
<accession>A0A061SVH0</accession>
<dbReference type="RefSeq" id="WP_037907321.1">
    <property type="nucleotide sequence ID" value="NZ_JEMU01000006.1"/>
</dbReference>